<reference evidence="12 13" key="4">
    <citation type="journal article" date="2022" name="Int. J. Syst. Evol. Microbiol.">
        <title>Strains of Bradyrhizobium barranii sp. nov. associated with legumes native to Canada are symbionts of soybeans and belong to different subspecies (subsp. barranii subsp. nov. and subsp. apii subsp. nov.) and symbiovars (sv. glycinearum and sv. septentrionale).</title>
        <authorList>
            <person name="Bromfield E.S.P."/>
            <person name="Cloutier S."/>
            <person name="Wasai-Hara S."/>
            <person name="Minamisawa K."/>
        </authorList>
    </citation>
    <scope>NUCLEOTIDE SEQUENCE [LARGE SCALE GENOMIC DNA]</scope>
    <source>
        <strain evidence="13">144S4</strain>
        <strain evidence="12">323S2</strain>
        <plasmid evidence="10 13">pBb144S4b</plasmid>
        <plasmid evidence="12">pBb323S2d</plasmid>
    </source>
</reference>
<dbReference type="GeneID" id="93214650"/>
<dbReference type="EMBL" id="CP086138">
    <property type="protein sequence ID" value="UEM18134.1"/>
    <property type="molecule type" value="Genomic_DNA"/>
</dbReference>
<proteinExistence type="inferred from homology"/>
<dbReference type="InterPro" id="IPR051473">
    <property type="entry name" value="P2Ox-like"/>
</dbReference>
<dbReference type="Pfam" id="PF05199">
    <property type="entry name" value="GMC_oxred_C"/>
    <property type="match status" value="1"/>
</dbReference>
<dbReference type="Pfam" id="PF00732">
    <property type="entry name" value="GMC_oxred_N"/>
    <property type="match status" value="1"/>
</dbReference>
<name>A0A7Z0QKN7_9BRAD</name>
<feature type="domain" description="Glucose-methanol-choline oxidoreductase N-terminal" evidence="6">
    <location>
        <begin position="204"/>
        <end position="296"/>
    </location>
</feature>
<sequence>MKITETTDVLVIGSGMGGANFAAGLAPTGAKIVILERGQRLRDSEAARDARAIFQRGVFRPQESWVDGAGKAFNPGNYYCVGGNTKLYGAVLIRYRAQDFAPIAHRDGTTPGWPFSYGELEPWYTRAEQLYNVRGALGDDSSEPFHSAPYPFGPVPDEPAIAAVRQRLKKIGLKPFTLPLGIDIETWLKRAKTPWDAFPDAGHGKMDAESCGLACALAHDNVALREGAQVKRLVVEPDGKRIAGVEVIQAGERTMIGAGIVVLAAGAVNSAALLLRSSQAGIANRADAVGRYFMNHNSSAVLAIDPRVVNNSIYQKTIGTNNFYLDDGHGGPPLGNIQLLGRVTAPILKANMPLAPELALGLMSRHAVDWYVMSEDLPGAESRVTVDGANIRLDWQRSNWTTHLALVATLKERLRAAGYPIVLSKAFDRRTPSHQCGTVRIGLDPATSPLDPFCRSFDHPNLFVVDASFLPTSAAVNPSLTIAAQALRVADHVARTDLRTHGVMR</sequence>
<evidence type="ECO:0000313" key="8">
    <source>
        <dbReference type="EMBL" id="MBO1868907.1"/>
    </source>
</evidence>
<dbReference type="AlphaFoldDB" id="A0A7Z0QKN7"/>
<dbReference type="RefSeq" id="WP_028154243.1">
    <property type="nucleotide sequence ID" value="NZ_CP049701.1"/>
</dbReference>
<dbReference type="InterPro" id="IPR000172">
    <property type="entry name" value="GMC_OxRdtase_N"/>
</dbReference>
<comment type="cofactor">
    <cofactor evidence="1">
        <name>FAD</name>
        <dbReference type="ChEBI" id="CHEBI:57692"/>
    </cofactor>
</comment>
<comment type="similarity">
    <text evidence="2">Belongs to the GMC oxidoreductase family.</text>
</comment>
<keyword evidence="10" id="KW-0614">Plasmid</keyword>
<dbReference type="PANTHER" id="PTHR42784">
    <property type="entry name" value="PYRANOSE 2-OXIDASE"/>
    <property type="match status" value="1"/>
</dbReference>
<keyword evidence="4" id="KW-0274">FAD</keyword>
<dbReference type="EMBL" id="JAGEMI010000002">
    <property type="protein sequence ID" value="MBO1868907.1"/>
    <property type="molecule type" value="Genomic_DNA"/>
</dbReference>
<evidence type="ECO:0000256" key="3">
    <source>
        <dbReference type="ARBA" id="ARBA00022630"/>
    </source>
</evidence>
<evidence type="ECO:0000313" key="10">
    <source>
        <dbReference type="EMBL" id="UEM18134.1"/>
    </source>
</evidence>
<evidence type="ECO:0000259" key="6">
    <source>
        <dbReference type="Pfam" id="PF00732"/>
    </source>
</evidence>
<evidence type="ECO:0000313" key="11">
    <source>
        <dbReference type="EMBL" id="UGX89437.1"/>
    </source>
</evidence>
<evidence type="ECO:0000256" key="1">
    <source>
        <dbReference type="ARBA" id="ARBA00001974"/>
    </source>
</evidence>
<reference evidence="11 12" key="1">
    <citation type="journal article" date="2017" name="Syst. Appl. Microbiol.">
        <title>Soybeans inoculated with root zone soils of Canadian native legumes harbour diverse and novel Bradyrhizobium spp. that possess agricultural potential.</title>
        <authorList>
            <person name="Bromfield E.S.P."/>
            <person name="Cloutier S."/>
            <person name="Tambong J.T."/>
            <person name="Tran Thi T.V."/>
        </authorList>
    </citation>
    <scope>NUCLEOTIDE SEQUENCE [LARGE SCALE GENOMIC DNA]</scope>
    <source>
        <strain evidence="11 12">323S2</strain>
    </source>
</reference>
<evidence type="ECO:0000256" key="5">
    <source>
        <dbReference type="ARBA" id="ARBA00023002"/>
    </source>
</evidence>
<evidence type="ECO:0000256" key="4">
    <source>
        <dbReference type="ARBA" id="ARBA00022827"/>
    </source>
</evidence>
<dbReference type="Gene3D" id="3.50.50.60">
    <property type="entry name" value="FAD/NAD(P)-binding domain"/>
    <property type="match status" value="2"/>
</dbReference>
<geneLocation type="plasmid" evidence="11 12">
    <name>pBb323S2d</name>
</geneLocation>
<dbReference type="Proteomes" id="UP000664702">
    <property type="component" value="Plasmid pBb144S4b"/>
</dbReference>
<accession>A0A7Z0QKN7</accession>
<geneLocation type="plasmid" evidence="10 13">
    <name>pBb144S4b</name>
</geneLocation>
<dbReference type="EMBL" id="JACBFH010000002">
    <property type="protein sequence ID" value="NYY96264.1"/>
    <property type="molecule type" value="Genomic_DNA"/>
</dbReference>
<dbReference type="Proteomes" id="UP000564836">
    <property type="component" value="Plasmid pBb323S2d"/>
</dbReference>
<protein>
    <submittedName>
        <fullName evidence="9">GMC family oxidoreductase</fullName>
    </submittedName>
</protein>
<keyword evidence="3" id="KW-0285">Flavoprotein</keyword>
<evidence type="ECO:0000256" key="2">
    <source>
        <dbReference type="ARBA" id="ARBA00010790"/>
    </source>
</evidence>
<evidence type="ECO:0000313" key="12">
    <source>
        <dbReference type="Proteomes" id="UP000564836"/>
    </source>
</evidence>
<evidence type="ECO:0000259" key="7">
    <source>
        <dbReference type="Pfam" id="PF05199"/>
    </source>
</evidence>
<dbReference type="KEGG" id="bban:J4G43_054160"/>
<dbReference type="GO" id="GO:0016614">
    <property type="term" value="F:oxidoreductase activity, acting on CH-OH group of donors"/>
    <property type="evidence" value="ECO:0007669"/>
    <property type="project" value="InterPro"/>
</dbReference>
<keyword evidence="5" id="KW-0560">Oxidoreductase</keyword>
<reference evidence="9" key="2">
    <citation type="submission" date="2020-06" db="EMBL/GenBank/DDBJ databases">
        <title>Whole Genome Sequence of Bradyrhizobium sp. Strain 323S2.</title>
        <authorList>
            <person name="Bromfield E.S.P."/>
        </authorList>
    </citation>
    <scope>NUCLEOTIDE SEQUENCE [LARGE SCALE GENOMIC DNA]</scope>
    <source>
        <strain evidence="9">323S2</strain>
    </source>
</reference>
<dbReference type="InterPro" id="IPR036188">
    <property type="entry name" value="FAD/NAD-bd_sf"/>
</dbReference>
<dbReference type="SUPFAM" id="SSF51905">
    <property type="entry name" value="FAD/NAD(P)-binding domain"/>
    <property type="match status" value="1"/>
</dbReference>
<evidence type="ECO:0000313" key="9">
    <source>
        <dbReference type="EMBL" id="NYY96264.1"/>
    </source>
</evidence>
<dbReference type="PANTHER" id="PTHR42784:SF1">
    <property type="entry name" value="PYRANOSE 2-OXIDASE"/>
    <property type="match status" value="1"/>
</dbReference>
<dbReference type="InterPro" id="IPR007867">
    <property type="entry name" value="GMC_OxRtase_C"/>
</dbReference>
<organism evidence="9">
    <name type="scientific">Bradyrhizobium barranii subsp. barranii</name>
    <dbReference type="NCBI Taxonomy" id="2823807"/>
    <lineage>
        <taxon>Bacteria</taxon>
        <taxon>Pseudomonadati</taxon>
        <taxon>Pseudomonadota</taxon>
        <taxon>Alphaproteobacteria</taxon>
        <taxon>Hyphomicrobiales</taxon>
        <taxon>Nitrobacteraceae</taxon>
        <taxon>Bradyrhizobium</taxon>
        <taxon>Bradyrhizobium barranii</taxon>
    </lineage>
</organism>
<dbReference type="EMBL" id="CP088277">
    <property type="protein sequence ID" value="UGX89437.1"/>
    <property type="molecule type" value="Genomic_DNA"/>
</dbReference>
<reference evidence="8" key="3">
    <citation type="submission" date="2021-03" db="EMBL/GenBank/DDBJ databases">
        <title>Whole Genome Sequence of Bradyrhizobium sp. Strain 144S4.</title>
        <authorList>
            <person name="Bromfield E.S.P."/>
            <person name="Cloutier S."/>
        </authorList>
    </citation>
    <scope>NUCLEOTIDE SEQUENCE [LARGE SCALE GENOMIC DNA]</scope>
    <source>
        <strain evidence="8">144S4</strain>
    </source>
</reference>
<feature type="domain" description="Glucose-methanol-choline oxidoreductase C-terminal" evidence="7">
    <location>
        <begin position="430"/>
        <end position="486"/>
    </location>
</feature>
<evidence type="ECO:0000313" key="13">
    <source>
        <dbReference type="Proteomes" id="UP000664702"/>
    </source>
</evidence>
<dbReference type="GO" id="GO:0050660">
    <property type="term" value="F:flavin adenine dinucleotide binding"/>
    <property type="evidence" value="ECO:0007669"/>
    <property type="project" value="InterPro"/>
</dbReference>
<gene>
    <name evidence="11" type="ORF">G6321_00000505</name>
    <name evidence="9" type="ORF">G6321_50040</name>
    <name evidence="10" type="ORF">J4G43_054160</name>
    <name evidence="8" type="ORF">J4G43_51505</name>
</gene>